<feature type="transmembrane region" description="Helical" evidence="5">
    <location>
        <begin position="377"/>
        <end position="398"/>
    </location>
</feature>
<proteinExistence type="predicted"/>
<gene>
    <name evidence="7" type="ORF">L798_08162</name>
</gene>
<dbReference type="PROSITE" id="PS00216">
    <property type="entry name" value="SUGAR_TRANSPORT_1"/>
    <property type="match status" value="1"/>
</dbReference>
<keyword evidence="4 5" id="KW-0472">Membrane</keyword>
<feature type="transmembrane region" description="Helical" evidence="5">
    <location>
        <begin position="161"/>
        <end position="182"/>
    </location>
</feature>
<organism evidence="7 8">
    <name type="scientific">Zootermopsis nevadensis</name>
    <name type="common">Dampwood termite</name>
    <dbReference type="NCBI Taxonomy" id="136037"/>
    <lineage>
        <taxon>Eukaryota</taxon>
        <taxon>Metazoa</taxon>
        <taxon>Ecdysozoa</taxon>
        <taxon>Arthropoda</taxon>
        <taxon>Hexapoda</taxon>
        <taxon>Insecta</taxon>
        <taxon>Pterygota</taxon>
        <taxon>Neoptera</taxon>
        <taxon>Polyneoptera</taxon>
        <taxon>Dictyoptera</taxon>
        <taxon>Blattodea</taxon>
        <taxon>Blattoidea</taxon>
        <taxon>Termitoidae</taxon>
        <taxon>Termopsidae</taxon>
        <taxon>Zootermopsis</taxon>
    </lineage>
</organism>
<evidence type="ECO:0000256" key="4">
    <source>
        <dbReference type="ARBA" id="ARBA00023136"/>
    </source>
</evidence>
<dbReference type="InterPro" id="IPR005829">
    <property type="entry name" value="Sugar_transporter_CS"/>
</dbReference>
<sequence>MEINAQESLMSEFDMPSVMQVKRESKSRPIFAQAITATLVYLTAICNGLSSGYSAILLPQLRANNSGFELDEDIESWIVSIYIGATPVGCLLSGIMMDVWGRRPTVQIAVSFVCVGWILIATSSTYPLMLVGRALGGFGKGATTPAITFHLEEMADPRLRGTLSACILLMYSIGIMLISLIGTNMSWKIAAGLAAVIGFGDLVGYSLLHESPVWLVRNNHINKANQVFSWLWGSGHPAEVERDLQKLLKRIKDENTELAKQINTNVAPYQKWKQYFKPQIYKPFIIVHVFNIIQIICGTNLFIFYAVDIISGLNSDGSVDINLTTILTSIVRVVFMVVSCIILVWIGRRTVCISSGLGSGIAAILIGTVVRMQNVQAWIIVSLVLIYVAFNTYGYFVLPPSMIGEILPSKIRCVAGAYIFTMNDIGMFCASKAFPSILNATGIYGLFWIFGVSSLACSLFLYLMLPETKGRSLVQIEEYFLKPNVLWLTSNKAM</sequence>
<feature type="transmembrane region" description="Helical" evidence="5">
    <location>
        <begin position="443"/>
        <end position="465"/>
    </location>
</feature>
<name>A0A067RFZ7_ZOONE</name>
<dbReference type="GO" id="GO:0022857">
    <property type="term" value="F:transmembrane transporter activity"/>
    <property type="evidence" value="ECO:0007669"/>
    <property type="project" value="InterPro"/>
</dbReference>
<evidence type="ECO:0000256" key="2">
    <source>
        <dbReference type="ARBA" id="ARBA00022692"/>
    </source>
</evidence>
<keyword evidence="3 5" id="KW-1133">Transmembrane helix</keyword>
<dbReference type="Gene3D" id="1.20.1250.20">
    <property type="entry name" value="MFS general substrate transporter like domains"/>
    <property type="match status" value="1"/>
</dbReference>
<dbReference type="Proteomes" id="UP000027135">
    <property type="component" value="Unassembled WGS sequence"/>
</dbReference>
<feature type="transmembrane region" description="Helical" evidence="5">
    <location>
        <begin position="285"/>
        <end position="307"/>
    </location>
</feature>
<keyword evidence="2 5" id="KW-0812">Transmembrane</keyword>
<evidence type="ECO:0000313" key="7">
    <source>
        <dbReference type="EMBL" id="KDR17947.1"/>
    </source>
</evidence>
<feature type="transmembrane region" description="Helical" evidence="5">
    <location>
        <begin position="319"/>
        <end position="347"/>
    </location>
</feature>
<protein>
    <submittedName>
        <fullName evidence="7">Putative metabolite transport protein csbC</fullName>
    </submittedName>
</protein>
<dbReference type="EMBL" id="KK852711">
    <property type="protein sequence ID" value="KDR17947.1"/>
    <property type="molecule type" value="Genomic_DNA"/>
</dbReference>
<evidence type="ECO:0000256" key="3">
    <source>
        <dbReference type="ARBA" id="ARBA00022989"/>
    </source>
</evidence>
<accession>A0A067RFZ7</accession>
<dbReference type="GO" id="GO:0016020">
    <property type="term" value="C:membrane"/>
    <property type="evidence" value="ECO:0007669"/>
    <property type="project" value="UniProtKB-SubCell"/>
</dbReference>
<dbReference type="Pfam" id="PF00083">
    <property type="entry name" value="Sugar_tr"/>
    <property type="match status" value="1"/>
</dbReference>
<dbReference type="PROSITE" id="PS50850">
    <property type="entry name" value="MFS"/>
    <property type="match status" value="1"/>
</dbReference>
<feature type="domain" description="Major facilitator superfamily (MFS) profile" evidence="6">
    <location>
        <begin position="36"/>
        <end position="469"/>
    </location>
</feature>
<dbReference type="OMA" id="NCLCAFI"/>
<dbReference type="InterPro" id="IPR005828">
    <property type="entry name" value="MFS_sugar_transport-like"/>
</dbReference>
<dbReference type="InterPro" id="IPR050549">
    <property type="entry name" value="MFS_Trehalose_Transporter"/>
</dbReference>
<dbReference type="SUPFAM" id="SSF103473">
    <property type="entry name" value="MFS general substrate transporter"/>
    <property type="match status" value="1"/>
</dbReference>
<evidence type="ECO:0000259" key="6">
    <source>
        <dbReference type="PROSITE" id="PS50850"/>
    </source>
</evidence>
<feature type="transmembrane region" description="Helical" evidence="5">
    <location>
        <begin position="76"/>
        <end position="96"/>
    </location>
</feature>
<reference evidence="7 8" key="1">
    <citation type="journal article" date="2014" name="Nat. Commun.">
        <title>Molecular traces of alternative social organization in a termite genome.</title>
        <authorList>
            <person name="Terrapon N."/>
            <person name="Li C."/>
            <person name="Robertson H.M."/>
            <person name="Ji L."/>
            <person name="Meng X."/>
            <person name="Booth W."/>
            <person name="Chen Z."/>
            <person name="Childers C.P."/>
            <person name="Glastad K.M."/>
            <person name="Gokhale K."/>
            <person name="Gowin J."/>
            <person name="Gronenberg W."/>
            <person name="Hermansen R.A."/>
            <person name="Hu H."/>
            <person name="Hunt B.G."/>
            <person name="Huylmans A.K."/>
            <person name="Khalil S.M."/>
            <person name="Mitchell R.D."/>
            <person name="Munoz-Torres M.C."/>
            <person name="Mustard J.A."/>
            <person name="Pan H."/>
            <person name="Reese J.T."/>
            <person name="Scharf M.E."/>
            <person name="Sun F."/>
            <person name="Vogel H."/>
            <person name="Xiao J."/>
            <person name="Yang W."/>
            <person name="Yang Z."/>
            <person name="Yang Z."/>
            <person name="Zhou J."/>
            <person name="Zhu J."/>
            <person name="Brent C.S."/>
            <person name="Elsik C.G."/>
            <person name="Goodisman M.A."/>
            <person name="Liberles D.A."/>
            <person name="Roe R.M."/>
            <person name="Vargo E.L."/>
            <person name="Vilcinskas A."/>
            <person name="Wang J."/>
            <person name="Bornberg-Bauer E."/>
            <person name="Korb J."/>
            <person name="Zhang G."/>
            <person name="Liebig J."/>
        </authorList>
    </citation>
    <scope>NUCLEOTIDE SEQUENCE [LARGE SCALE GENOMIC DNA]</scope>
    <source>
        <tissue evidence="7">Whole organism</tissue>
    </source>
</reference>
<dbReference type="InterPro" id="IPR020846">
    <property type="entry name" value="MFS_dom"/>
</dbReference>
<evidence type="ECO:0000256" key="1">
    <source>
        <dbReference type="ARBA" id="ARBA00004141"/>
    </source>
</evidence>
<keyword evidence="8" id="KW-1185">Reference proteome</keyword>
<dbReference type="PANTHER" id="PTHR48021">
    <property type="match status" value="1"/>
</dbReference>
<feature type="transmembrane region" description="Helical" evidence="5">
    <location>
        <begin position="30"/>
        <end position="56"/>
    </location>
</feature>
<feature type="transmembrane region" description="Helical" evidence="5">
    <location>
        <begin position="353"/>
        <end position="370"/>
    </location>
</feature>
<feature type="transmembrane region" description="Helical" evidence="5">
    <location>
        <begin position="108"/>
        <end position="129"/>
    </location>
</feature>
<dbReference type="FunFam" id="1.20.1250.20:FF:000249">
    <property type="entry name" value="facilitated trehalose transporter Tret1"/>
    <property type="match status" value="1"/>
</dbReference>
<evidence type="ECO:0000313" key="8">
    <source>
        <dbReference type="Proteomes" id="UP000027135"/>
    </source>
</evidence>
<comment type="subcellular location">
    <subcellularLocation>
        <location evidence="1">Membrane</location>
        <topology evidence="1">Multi-pass membrane protein</topology>
    </subcellularLocation>
</comment>
<dbReference type="InterPro" id="IPR036259">
    <property type="entry name" value="MFS_trans_sf"/>
</dbReference>
<dbReference type="eggNOG" id="KOG0254">
    <property type="taxonomic scope" value="Eukaryota"/>
</dbReference>
<dbReference type="FunCoup" id="A0A067RFZ7">
    <property type="interactions" value="26"/>
</dbReference>
<dbReference type="PANTHER" id="PTHR48021:SF7">
    <property type="entry name" value="RH09188P"/>
    <property type="match status" value="1"/>
</dbReference>
<dbReference type="InParanoid" id="A0A067RFZ7"/>
<dbReference type="AlphaFoldDB" id="A0A067RFZ7"/>
<evidence type="ECO:0000256" key="5">
    <source>
        <dbReference type="SAM" id="Phobius"/>
    </source>
</evidence>